<dbReference type="FunFam" id="1.10.10.10:FF:000001">
    <property type="entry name" value="LysR family transcriptional regulator"/>
    <property type="match status" value="1"/>
</dbReference>
<dbReference type="SUPFAM" id="SSF53850">
    <property type="entry name" value="Periplasmic binding protein-like II"/>
    <property type="match status" value="1"/>
</dbReference>
<evidence type="ECO:0000313" key="6">
    <source>
        <dbReference type="EMBL" id="RDL44846.1"/>
    </source>
</evidence>
<dbReference type="EMBL" id="QKRA01000002">
    <property type="protein sequence ID" value="RDL44846.1"/>
    <property type="molecule type" value="Genomic_DNA"/>
</dbReference>
<dbReference type="RefSeq" id="WP_115466884.1">
    <property type="nucleotide sequence ID" value="NZ_QKRA01000002.1"/>
</dbReference>
<dbReference type="GO" id="GO:0006351">
    <property type="term" value="P:DNA-templated transcription"/>
    <property type="evidence" value="ECO:0007669"/>
    <property type="project" value="TreeGrafter"/>
</dbReference>
<evidence type="ECO:0000256" key="4">
    <source>
        <dbReference type="ARBA" id="ARBA00023163"/>
    </source>
</evidence>
<dbReference type="GO" id="GO:0003700">
    <property type="term" value="F:DNA-binding transcription factor activity"/>
    <property type="evidence" value="ECO:0007669"/>
    <property type="project" value="InterPro"/>
</dbReference>
<organism evidence="6 7">
    <name type="scientific">Marinomonas piezotolerans</name>
    <dbReference type="NCBI Taxonomy" id="2213058"/>
    <lineage>
        <taxon>Bacteria</taxon>
        <taxon>Pseudomonadati</taxon>
        <taxon>Pseudomonadota</taxon>
        <taxon>Gammaproteobacteria</taxon>
        <taxon>Oceanospirillales</taxon>
        <taxon>Oceanospirillaceae</taxon>
        <taxon>Marinomonas</taxon>
    </lineage>
</organism>
<keyword evidence="7" id="KW-1185">Reference proteome</keyword>
<gene>
    <name evidence="6" type="ORF">DN730_04320</name>
</gene>
<dbReference type="Gene3D" id="3.40.190.290">
    <property type="match status" value="1"/>
</dbReference>
<reference evidence="6 7" key="1">
    <citation type="submission" date="2018-06" db="EMBL/GenBank/DDBJ databases">
        <title>Marinomonas sp. YLB-05 draft genome sequence.</title>
        <authorList>
            <person name="Yu L."/>
            <person name="Tang X."/>
        </authorList>
    </citation>
    <scope>NUCLEOTIDE SEQUENCE [LARGE SCALE GENOMIC DNA]</scope>
    <source>
        <strain evidence="6 7">YLB-05</strain>
    </source>
</reference>
<dbReference type="AlphaFoldDB" id="A0A370UAM4"/>
<dbReference type="PANTHER" id="PTHR30537:SF35">
    <property type="entry name" value="TRANSCRIPTIONAL REGULATORY PROTEIN"/>
    <property type="match status" value="1"/>
</dbReference>
<protein>
    <submittedName>
        <fullName evidence="6">LysR family transcriptional regulator</fullName>
    </submittedName>
</protein>
<dbReference type="Pfam" id="PF03466">
    <property type="entry name" value="LysR_substrate"/>
    <property type="match status" value="1"/>
</dbReference>
<dbReference type="PANTHER" id="PTHR30537">
    <property type="entry name" value="HTH-TYPE TRANSCRIPTIONAL REGULATOR"/>
    <property type="match status" value="1"/>
</dbReference>
<evidence type="ECO:0000256" key="1">
    <source>
        <dbReference type="ARBA" id="ARBA00009437"/>
    </source>
</evidence>
<dbReference type="Proteomes" id="UP000254326">
    <property type="component" value="Unassembled WGS sequence"/>
</dbReference>
<evidence type="ECO:0000256" key="2">
    <source>
        <dbReference type="ARBA" id="ARBA00023015"/>
    </source>
</evidence>
<dbReference type="Pfam" id="PF00126">
    <property type="entry name" value="HTH_1"/>
    <property type="match status" value="1"/>
</dbReference>
<sequence>MDKLTAAKVFVDVAMSRSFTKTAERLNMSRPMVTRHVEAVEDWLNVRLLHRTTRNVSLTSAGEACLQDIERWLQQAEHITNLANTRGELSGLIRVAASVSFGYSSLLPAIKTFLEQHPKVSIDIDLEDSASDLIEKSIDLAVRISAAPDPSLIGKPIAVCDSVLVAAPHYLENVAATLGEIQIPSDLEHHECLGYKNFDRHVWHLTNLDEFAAVNITCRFSANETTTLLHAALQGMGVAVQPAYLANPYIQQGRLVRVLPEWQPKDLSIYVLYSSRKHLSPSVRALIDHLQQYFVTHQW</sequence>
<keyword evidence="3" id="KW-0238">DNA-binding</keyword>
<dbReference type="SUPFAM" id="SSF46785">
    <property type="entry name" value="Winged helix' DNA-binding domain"/>
    <property type="match status" value="1"/>
</dbReference>
<evidence type="ECO:0000313" key="7">
    <source>
        <dbReference type="Proteomes" id="UP000254326"/>
    </source>
</evidence>
<dbReference type="GO" id="GO:0043565">
    <property type="term" value="F:sequence-specific DNA binding"/>
    <property type="evidence" value="ECO:0007669"/>
    <property type="project" value="TreeGrafter"/>
</dbReference>
<dbReference type="InterPro" id="IPR005119">
    <property type="entry name" value="LysR_subst-bd"/>
</dbReference>
<dbReference type="InterPro" id="IPR000847">
    <property type="entry name" value="LysR_HTH_N"/>
</dbReference>
<accession>A0A370UAM4</accession>
<keyword evidence="4" id="KW-0804">Transcription</keyword>
<dbReference type="CDD" id="cd08422">
    <property type="entry name" value="PBP2_CrgA_like"/>
    <property type="match status" value="1"/>
</dbReference>
<dbReference type="OrthoDB" id="9815676at2"/>
<dbReference type="Gene3D" id="1.10.10.10">
    <property type="entry name" value="Winged helix-like DNA-binding domain superfamily/Winged helix DNA-binding domain"/>
    <property type="match status" value="1"/>
</dbReference>
<comment type="similarity">
    <text evidence="1">Belongs to the LysR transcriptional regulatory family.</text>
</comment>
<dbReference type="InterPro" id="IPR036388">
    <property type="entry name" value="WH-like_DNA-bd_sf"/>
</dbReference>
<comment type="caution">
    <text evidence="6">The sequence shown here is derived from an EMBL/GenBank/DDBJ whole genome shotgun (WGS) entry which is preliminary data.</text>
</comment>
<proteinExistence type="inferred from homology"/>
<keyword evidence="2" id="KW-0805">Transcription regulation</keyword>
<feature type="domain" description="HTH lysR-type" evidence="5">
    <location>
        <begin position="1"/>
        <end position="59"/>
    </location>
</feature>
<dbReference type="InterPro" id="IPR058163">
    <property type="entry name" value="LysR-type_TF_proteobact-type"/>
</dbReference>
<evidence type="ECO:0000259" key="5">
    <source>
        <dbReference type="PROSITE" id="PS50931"/>
    </source>
</evidence>
<dbReference type="InterPro" id="IPR036390">
    <property type="entry name" value="WH_DNA-bd_sf"/>
</dbReference>
<name>A0A370UAM4_9GAMM</name>
<dbReference type="PROSITE" id="PS50931">
    <property type="entry name" value="HTH_LYSR"/>
    <property type="match status" value="1"/>
</dbReference>
<evidence type="ECO:0000256" key="3">
    <source>
        <dbReference type="ARBA" id="ARBA00023125"/>
    </source>
</evidence>